<protein>
    <recommendedName>
        <fullName evidence="1">CLASP N-terminal domain-containing protein</fullName>
    </recommendedName>
</protein>
<organism evidence="2">
    <name type="scientific">Aphanomyces astaci</name>
    <name type="common">Crayfish plague agent</name>
    <dbReference type="NCBI Taxonomy" id="112090"/>
    <lineage>
        <taxon>Eukaryota</taxon>
        <taxon>Sar</taxon>
        <taxon>Stramenopiles</taxon>
        <taxon>Oomycota</taxon>
        <taxon>Saprolegniomycetes</taxon>
        <taxon>Saprolegniales</taxon>
        <taxon>Verrucalvaceae</taxon>
        <taxon>Aphanomyces</taxon>
    </lineage>
</organism>
<name>W4FD24_APHAT</name>
<accession>W4FD24</accession>
<evidence type="ECO:0000259" key="1">
    <source>
        <dbReference type="Pfam" id="PF12348"/>
    </source>
</evidence>
<dbReference type="InterPro" id="IPR011989">
    <property type="entry name" value="ARM-like"/>
</dbReference>
<evidence type="ECO:0000313" key="2">
    <source>
        <dbReference type="EMBL" id="ETV64731.1"/>
    </source>
</evidence>
<dbReference type="AlphaFoldDB" id="W4FD24"/>
<proteinExistence type="predicted"/>
<dbReference type="OrthoDB" id="79848at2759"/>
<reference evidence="2" key="1">
    <citation type="submission" date="2013-12" db="EMBL/GenBank/DDBJ databases">
        <title>The Genome Sequence of Aphanomyces astaci APO3.</title>
        <authorList>
            <consortium name="The Broad Institute Genomics Platform"/>
            <person name="Russ C."/>
            <person name="Tyler B."/>
            <person name="van West P."/>
            <person name="Dieguez-Uribeondo J."/>
            <person name="Young S.K."/>
            <person name="Zeng Q."/>
            <person name="Gargeya S."/>
            <person name="Fitzgerald M."/>
            <person name="Abouelleil A."/>
            <person name="Alvarado L."/>
            <person name="Chapman S.B."/>
            <person name="Gainer-Dewar J."/>
            <person name="Goldberg J."/>
            <person name="Griggs A."/>
            <person name="Gujja S."/>
            <person name="Hansen M."/>
            <person name="Howarth C."/>
            <person name="Imamovic A."/>
            <person name="Ireland A."/>
            <person name="Larimer J."/>
            <person name="McCowan C."/>
            <person name="Murphy C."/>
            <person name="Pearson M."/>
            <person name="Poon T.W."/>
            <person name="Priest M."/>
            <person name="Roberts A."/>
            <person name="Saif S."/>
            <person name="Shea T."/>
            <person name="Sykes S."/>
            <person name="Wortman J."/>
            <person name="Nusbaum C."/>
            <person name="Birren B."/>
        </authorList>
    </citation>
    <scope>NUCLEOTIDE SEQUENCE [LARGE SCALE GENOMIC DNA]</scope>
    <source>
        <strain evidence="2">APO3</strain>
    </source>
</reference>
<dbReference type="InterPro" id="IPR024395">
    <property type="entry name" value="CLASP_N_dom"/>
</dbReference>
<gene>
    <name evidence="2" type="ORF">H257_18422</name>
</gene>
<dbReference type="Gene3D" id="1.25.10.10">
    <property type="entry name" value="Leucine-rich Repeat Variant"/>
    <property type="match status" value="1"/>
</dbReference>
<dbReference type="EMBL" id="KI913277">
    <property type="protein sequence ID" value="ETV64731.1"/>
    <property type="molecule type" value="Genomic_DNA"/>
</dbReference>
<feature type="domain" description="CLASP N-terminal" evidence="1">
    <location>
        <begin position="68"/>
        <end position="249"/>
    </location>
</feature>
<dbReference type="RefSeq" id="XP_009845771.1">
    <property type="nucleotide sequence ID" value="XM_009847469.1"/>
</dbReference>
<dbReference type="InterPro" id="IPR016024">
    <property type="entry name" value="ARM-type_fold"/>
</dbReference>
<dbReference type="VEuPathDB" id="FungiDB:H257_18422"/>
<dbReference type="GeneID" id="20820418"/>
<sequence length="490" mass="53845">MIPAVVDVAFVTLWDDGQHARFSCDLFRLSTCCSQEGLWVLGHGQLQQIRLSFDDKITIYGCLGSPKVDWTRRLASMKQLEAAAGDLSRDAVVPAKAVLKITSMTDAFRVELADHRPAVVKQTCGLLGALAWACGASFTCVVEALLVPILLMAIKKKQTKVIATAARHCLDCMAKASRFAIVILEKTYHHAKQDDALCMMCLSLAELVLRHGDVDNVMSREVYIPLRRLILKTLRDHNVAVQTHGRMALCLLCEYGQECIVELRHVVDTDLLELAMAEYPESLLATTGRQPEEVATEASMLSVIPEGDEGDVDVSWDDLSTVLIGDPASPRSGDELDWSVSRIGDEAQDHGADDDWREPAAPFVANQLDVSRDDLSTVLIGDPAPPRSGDQLDCSMSTIEVEAHHDSSSLQDAPTKVQVGAHCDQSAGKSGQQLEAMTKTVVEWTVAMNVPKHQVHLPFEESHKVSWDTAMEDLRRRLGHELEPMARHGS</sequence>
<dbReference type="SUPFAM" id="SSF48371">
    <property type="entry name" value="ARM repeat"/>
    <property type="match status" value="1"/>
</dbReference>
<dbReference type="Pfam" id="PF12348">
    <property type="entry name" value="CLASP_N"/>
    <property type="match status" value="1"/>
</dbReference>